<evidence type="ECO:0000313" key="3">
    <source>
        <dbReference type="Proteomes" id="UP001151287"/>
    </source>
</evidence>
<accession>A0A9Q0HMR2</accession>
<reference evidence="2" key="1">
    <citation type="journal article" date="2022" name="Cell">
        <title>Repeat-based holocentromeres influence genome architecture and karyotype evolution.</title>
        <authorList>
            <person name="Hofstatter P.G."/>
            <person name="Thangavel G."/>
            <person name="Lux T."/>
            <person name="Neumann P."/>
            <person name="Vondrak T."/>
            <person name="Novak P."/>
            <person name="Zhang M."/>
            <person name="Costa L."/>
            <person name="Castellani M."/>
            <person name="Scott A."/>
            <person name="Toegelov H."/>
            <person name="Fuchs J."/>
            <person name="Mata-Sucre Y."/>
            <person name="Dias Y."/>
            <person name="Vanzela A.L.L."/>
            <person name="Huettel B."/>
            <person name="Almeida C.C.S."/>
            <person name="Simkova H."/>
            <person name="Souza G."/>
            <person name="Pedrosa-Harand A."/>
            <person name="Macas J."/>
            <person name="Mayer K.F.X."/>
            <person name="Houben A."/>
            <person name="Marques A."/>
        </authorList>
    </citation>
    <scope>NUCLEOTIDE SEQUENCE</scope>
    <source>
        <strain evidence="2">RhyBre1mFocal</strain>
    </source>
</reference>
<dbReference type="OrthoDB" id="2498029at2759"/>
<dbReference type="EMBL" id="JAMQYH010000004">
    <property type="protein sequence ID" value="KAJ1691946.1"/>
    <property type="molecule type" value="Genomic_DNA"/>
</dbReference>
<dbReference type="InterPro" id="IPR022742">
    <property type="entry name" value="Hydrolase_4"/>
</dbReference>
<dbReference type="InterPro" id="IPR051044">
    <property type="entry name" value="MAG_DAG_Lipase"/>
</dbReference>
<dbReference type="InterPro" id="IPR029058">
    <property type="entry name" value="AB_hydrolase_fold"/>
</dbReference>
<dbReference type="SUPFAM" id="SSF53474">
    <property type="entry name" value="alpha/beta-Hydrolases"/>
    <property type="match status" value="1"/>
</dbReference>
<dbReference type="Gene3D" id="3.40.50.1820">
    <property type="entry name" value="alpha/beta hydrolase"/>
    <property type="match status" value="1"/>
</dbReference>
<organism evidence="2 3">
    <name type="scientific">Rhynchospora breviuscula</name>
    <dbReference type="NCBI Taxonomy" id="2022672"/>
    <lineage>
        <taxon>Eukaryota</taxon>
        <taxon>Viridiplantae</taxon>
        <taxon>Streptophyta</taxon>
        <taxon>Embryophyta</taxon>
        <taxon>Tracheophyta</taxon>
        <taxon>Spermatophyta</taxon>
        <taxon>Magnoliopsida</taxon>
        <taxon>Liliopsida</taxon>
        <taxon>Poales</taxon>
        <taxon>Cyperaceae</taxon>
        <taxon>Cyperoideae</taxon>
        <taxon>Rhynchosporeae</taxon>
        <taxon>Rhynchospora</taxon>
    </lineage>
</organism>
<dbReference type="Proteomes" id="UP001151287">
    <property type="component" value="Unassembled WGS sequence"/>
</dbReference>
<dbReference type="Pfam" id="PF12146">
    <property type="entry name" value="Hydrolase_4"/>
    <property type="match status" value="1"/>
</dbReference>
<dbReference type="FunFam" id="3.40.50.1820:FF:000036">
    <property type="entry name" value="Alpha/beta-Hydrolases superfamily protein"/>
    <property type="match status" value="1"/>
</dbReference>
<gene>
    <name evidence="2" type="ORF">LUZ63_016101</name>
</gene>
<proteinExistence type="predicted"/>
<dbReference type="AlphaFoldDB" id="A0A9Q0HMR2"/>
<sequence length="332" mass="37815">MYIYVLNQGILERNNLLQPNCLRFLYLVLFAFIEHNIMAYEGGAKYEEEFIITHRGIRLFTCKWLPENKEPKALIFICHGLAAECSVSLTDTAIRLVRAGYALYGIDYEGHGKSSGKRCYISSFDRIVSDCSNHFKTIAEKVENKNKKRFLYGISMGGAVAINMHRKDPNYWNGAILMAPLCKISDEIKPGPILLGALEMLCRIVPTWKLIPSKDMLDKVCKDPELRQQIRSNHYMYMENIPLKTGHQLLVAASEIEKNLRQITMPFYVLHGGDDIVTNVSVSKLLYESASSHDKSLKIYPGMWHVLNGEAPEDVDLIFSDIISWLDQRSSS</sequence>
<comment type="caution">
    <text evidence="2">The sequence shown here is derived from an EMBL/GenBank/DDBJ whole genome shotgun (WGS) entry which is preliminary data.</text>
</comment>
<keyword evidence="3" id="KW-1185">Reference proteome</keyword>
<feature type="domain" description="Serine aminopeptidase S33" evidence="1">
    <location>
        <begin position="70"/>
        <end position="310"/>
    </location>
</feature>
<dbReference type="PANTHER" id="PTHR11614">
    <property type="entry name" value="PHOSPHOLIPASE-RELATED"/>
    <property type="match status" value="1"/>
</dbReference>
<name>A0A9Q0HMR2_9POAL</name>
<protein>
    <recommendedName>
        <fullName evidence="1">Serine aminopeptidase S33 domain-containing protein</fullName>
    </recommendedName>
</protein>
<evidence type="ECO:0000259" key="1">
    <source>
        <dbReference type="Pfam" id="PF12146"/>
    </source>
</evidence>
<evidence type="ECO:0000313" key="2">
    <source>
        <dbReference type="EMBL" id="KAJ1691946.1"/>
    </source>
</evidence>